<keyword evidence="6" id="KW-0378">Hydrolase</keyword>
<dbReference type="GO" id="GO:0006281">
    <property type="term" value="P:DNA repair"/>
    <property type="evidence" value="ECO:0007669"/>
    <property type="project" value="UniProtKB-KW"/>
</dbReference>
<dbReference type="OrthoDB" id="5290748at2"/>
<evidence type="ECO:0000313" key="12">
    <source>
        <dbReference type="Proteomes" id="UP000249130"/>
    </source>
</evidence>
<name>A0A327KY50_9BRAD</name>
<dbReference type="Proteomes" id="UP000249130">
    <property type="component" value="Unassembled WGS sequence"/>
</dbReference>
<evidence type="ECO:0000256" key="4">
    <source>
        <dbReference type="ARBA" id="ARBA00022723"/>
    </source>
</evidence>
<dbReference type="RefSeq" id="WP_111420616.1">
    <property type="nucleotide sequence ID" value="NZ_NPEX01000148.1"/>
</dbReference>
<dbReference type="InterPro" id="IPR025404">
    <property type="entry name" value="DUF4130"/>
</dbReference>
<dbReference type="SMART" id="SM00986">
    <property type="entry name" value="UDG"/>
    <property type="match status" value="1"/>
</dbReference>
<dbReference type="NCBIfam" id="TIGR03915">
    <property type="entry name" value="SAM_7_link_chp"/>
    <property type="match status" value="1"/>
</dbReference>
<dbReference type="SMART" id="SM00987">
    <property type="entry name" value="UreE_C"/>
    <property type="match status" value="1"/>
</dbReference>
<comment type="caution">
    <text evidence="11">The sequence shown here is derived from an EMBL/GenBank/DDBJ whole genome shotgun (WGS) entry which is preliminary data.</text>
</comment>
<evidence type="ECO:0000256" key="7">
    <source>
        <dbReference type="ARBA" id="ARBA00023004"/>
    </source>
</evidence>
<keyword evidence="12" id="KW-1185">Reference proteome</keyword>
<comment type="similarity">
    <text evidence="1">Belongs to the uracil-DNA glycosylase (UDG) superfamily. Type 4 (UDGa) family.</text>
</comment>
<keyword evidence="4" id="KW-0479">Metal-binding</keyword>
<dbReference type="InterPro" id="IPR005273">
    <property type="entry name" value="Ura-DNA_glyco_family4"/>
</dbReference>
<dbReference type="EMBL" id="NPEX01000148">
    <property type="protein sequence ID" value="RAI42505.1"/>
    <property type="molecule type" value="Genomic_DNA"/>
</dbReference>
<dbReference type="InterPro" id="IPR005122">
    <property type="entry name" value="Uracil-DNA_glycosylase-like"/>
</dbReference>
<evidence type="ECO:0000256" key="3">
    <source>
        <dbReference type="ARBA" id="ARBA00022485"/>
    </source>
</evidence>
<feature type="domain" description="Uracil-DNA glycosylase-like" evidence="10">
    <location>
        <begin position="306"/>
        <end position="464"/>
    </location>
</feature>
<dbReference type="Pfam" id="PF13566">
    <property type="entry name" value="DUF4130"/>
    <property type="match status" value="1"/>
</dbReference>
<dbReference type="Pfam" id="PF03167">
    <property type="entry name" value="UDG"/>
    <property type="match status" value="1"/>
</dbReference>
<protein>
    <recommendedName>
        <fullName evidence="2">Type-4 uracil-DNA glycosylase</fullName>
    </recommendedName>
</protein>
<proteinExistence type="inferred from homology"/>
<reference evidence="11 12" key="1">
    <citation type="submission" date="2017-07" db="EMBL/GenBank/DDBJ databases">
        <title>Draft Genome Sequences of Select Purple Nonsulfur Bacteria.</title>
        <authorList>
            <person name="Lasarre B."/>
            <person name="Mckinlay J.B."/>
        </authorList>
    </citation>
    <scope>NUCLEOTIDE SEQUENCE [LARGE SCALE GENOMIC DNA]</scope>
    <source>
        <strain evidence="11 12">DSM 5909</strain>
    </source>
</reference>
<dbReference type="InterPro" id="IPR036895">
    <property type="entry name" value="Uracil-DNA_glycosylase-like_sf"/>
</dbReference>
<evidence type="ECO:0000256" key="9">
    <source>
        <dbReference type="ARBA" id="ARBA00023204"/>
    </source>
</evidence>
<dbReference type="GO" id="GO:0097506">
    <property type="term" value="F:deaminated base DNA N-glycosylase activity"/>
    <property type="evidence" value="ECO:0007669"/>
    <property type="project" value="UniProtKB-ARBA"/>
</dbReference>
<dbReference type="AlphaFoldDB" id="A0A327KY50"/>
<keyword evidence="9" id="KW-0234">DNA repair</keyword>
<dbReference type="Gene3D" id="3.40.470.10">
    <property type="entry name" value="Uracil-DNA glycosylase-like domain"/>
    <property type="match status" value="1"/>
</dbReference>
<evidence type="ECO:0000256" key="2">
    <source>
        <dbReference type="ARBA" id="ARBA00019403"/>
    </source>
</evidence>
<keyword evidence="5" id="KW-0227">DNA damage</keyword>
<dbReference type="GO" id="GO:0046872">
    <property type="term" value="F:metal ion binding"/>
    <property type="evidence" value="ECO:0007669"/>
    <property type="project" value="UniProtKB-KW"/>
</dbReference>
<gene>
    <name evidence="11" type="ORF">CH341_19195</name>
</gene>
<sequence length="471" mass="51886">MHAVRLPGDADDATFRAAAKRCIALDLAPQDVAFMDEAAPSLFPPLPDGTDAGTSFSVSRAYQDLLHDAICHRAADRFDLLYDVLWRVVHGARGLAANPADPAVARLSGYARAVRRDVHKMHAFLRFRPREIDGRTRHVAWFEPQHFTLRRAAPFFVDRFAGMDWLIATPIGTAAWCEGRLVFGPPADKPADADDPVLDELWSTYYRTTFNPARLRLDAMRREMPRNFWANMPETRQIPAMVAAAGRRVAGMRAQAPDVPPAFSERVAAHWRPAVVRSDTPLDELRAEVAACRRCPLHGPATQAVFGEGPPDASIVFVGEQPGDQEDLAGRPFVGPAGQLFDRALAEAGIDRSAVYCTNAVKHFKYEPRGRRRIHKKPDPGEVTACRWWLDRELDALAPRLVVALGGTSAGALSGRAVSVLSERGPAQFGARAGWITMHPSFLLRVPDAARQAEEYRAFVADLRGIREAAA</sequence>
<dbReference type="PANTHER" id="PTHR33693">
    <property type="entry name" value="TYPE-5 URACIL-DNA GLYCOSYLASE"/>
    <property type="match status" value="1"/>
</dbReference>
<keyword evidence="3" id="KW-0004">4Fe-4S</keyword>
<dbReference type="InterPro" id="IPR051536">
    <property type="entry name" value="UDG_Type-4/5"/>
</dbReference>
<dbReference type="SUPFAM" id="SSF52141">
    <property type="entry name" value="Uracil-DNA glycosylase-like"/>
    <property type="match status" value="1"/>
</dbReference>
<evidence type="ECO:0000259" key="10">
    <source>
        <dbReference type="SMART" id="SM00986"/>
    </source>
</evidence>
<dbReference type="NCBIfam" id="TIGR03914">
    <property type="entry name" value="UDG_fam_dom"/>
    <property type="match status" value="1"/>
</dbReference>
<dbReference type="PANTHER" id="PTHR33693:SF9">
    <property type="entry name" value="TYPE-4 URACIL-DNA GLYCOSYLASE"/>
    <property type="match status" value="1"/>
</dbReference>
<dbReference type="CDD" id="cd10030">
    <property type="entry name" value="UDG-F4_TTUDGA_SPO1dp_like"/>
    <property type="match status" value="1"/>
</dbReference>
<dbReference type="GO" id="GO:0051539">
    <property type="term" value="F:4 iron, 4 sulfur cluster binding"/>
    <property type="evidence" value="ECO:0007669"/>
    <property type="project" value="UniProtKB-KW"/>
</dbReference>
<evidence type="ECO:0000313" key="11">
    <source>
        <dbReference type="EMBL" id="RAI42505.1"/>
    </source>
</evidence>
<evidence type="ECO:0000256" key="8">
    <source>
        <dbReference type="ARBA" id="ARBA00023014"/>
    </source>
</evidence>
<evidence type="ECO:0000256" key="6">
    <source>
        <dbReference type="ARBA" id="ARBA00022801"/>
    </source>
</evidence>
<organism evidence="11 12">
    <name type="scientific">Rhodoplanes roseus</name>
    <dbReference type="NCBI Taxonomy" id="29409"/>
    <lineage>
        <taxon>Bacteria</taxon>
        <taxon>Pseudomonadati</taxon>
        <taxon>Pseudomonadota</taxon>
        <taxon>Alphaproteobacteria</taxon>
        <taxon>Hyphomicrobiales</taxon>
        <taxon>Nitrobacteraceae</taxon>
        <taxon>Rhodoplanes</taxon>
    </lineage>
</organism>
<keyword evidence="7" id="KW-0408">Iron</keyword>
<evidence type="ECO:0000256" key="1">
    <source>
        <dbReference type="ARBA" id="ARBA00006521"/>
    </source>
</evidence>
<accession>A0A327KY50</accession>
<keyword evidence="8" id="KW-0411">Iron-sulfur</keyword>
<evidence type="ECO:0000256" key="5">
    <source>
        <dbReference type="ARBA" id="ARBA00022763"/>
    </source>
</evidence>
<dbReference type="InterPro" id="IPR023875">
    <property type="entry name" value="DNA_repair_put"/>
</dbReference>